<protein>
    <submittedName>
        <fullName evidence="2">Uncharacterized protein</fullName>
    </submittedName>
</protein>
<evidence type="ECO:0000256" key="1">
    <source>
        <dbReference type="SAM" id="MobiDB-lite"/>
    </source>
</evidence>
<evidence type="ECO:0000313" key="3">
    <source>
        <dbReference type="Proteomes" id="UP000828390"/>
    </source>
</evidence>
<gene>
    <name evidence="2" type="ORF">DPMN_107861</name>
</gene>
<name>A0A9D4K7H2_DREPO</name>
<dbReference type="Proteomes" id="UP000828390">
    <property type="component" value="Unassembled WGS sequence"/>
</dbReference>
<accession>A0A9D4K7H2</accession>
<feature type="region of interest" description="Disordered" evidence="1">
    <location>
        <begin position="19"/>
        <end position="53"/>
    </location>
</feature>
<organism evidence="2 3">
    <name type="scientific">Dreissena polymorpha</name>
    <name type="common">Zebra mussel</name>
    <name type="synonym">Mytilus polymorpha</name>
    <dbReference type="NCBI Taxonomy" id="45954"/>
    <lineage>
        <taxon>Eukaryota</taxon>
        <taxon>Metazoa</taxon>
        <taxon>Spiralia</taxon>
        <taxon>Lophotrochozoa</taxon>
        <taxon>Mollusca</taxon>
        <taxon>Bivalvia</taxon>
        <taxon>Autobranchia</taxon>
        <taxon>Heteroconchia</taxon>
        <taxon>Euheterodonta</taxon>
        <taxon>Imparidentia</taxon>
        <taxon>Neoheterodontei</taxon>
        <taxon>Myida</taxon>
        <taxon>Dreissenoidea</taxon>
        <taxon>Dreissenidae</taxon>
        <taxon>Dreissena</taxon>
    </lineage>
</organism>
<reference evidence="2" key="1">
    <citation type="journal article" date="2019" name="bioRxiv">
        <title>The Genome of the Zebra Mussel, Dreissena polymorpha: A Resource for Invasive Species Research.</title>
        <authorList>
            <person name="McCartney M.A."/>
            <person name="Auch B."/>
            <person name="Kono T."/>
            <person name="Mallez S."/>
            <person name="Zhang Y."/>
            <person name="Obille A."/>
            <person name="Becker A."/>
            <person name="Abrahante J.E."/>
            <person name="Garbe J."/>
            <person name="Badalamenti J.P."/>
            <person name="Herman A."/>
            <person name="Mangelson H."/>
            <person name="Liachko I."/>
            <person name="Sullivan S."/>
            <person name="Sone E.D."/>
            <person name="Koren S."/>
            <person name="Silverstein K.A.T."/>
            <person name="Beckman K.B."/>
            <person name="Gohl D.M."/>
        </authorList>
    </citation>
    <scope>NUCLEOTIDE SEQUENCE</scope>
    <source>
        <strain evidence="2">Duluth1</strain>
        <tissue evidence="2">Whole animal</tissue>
    </source>
</reference>
<reference evidence="2" key="2">
    <citation type="submission" date="2020-11" db="EMBL/GenBank/DDBJ databases">
        <authorList>
            <person name="McCartney M.A."/>
            <person name="Auch B."/>
            <person name="Kono T."/>
            <person name="Mallez S."/>
            <person name="Becker A."/>
            <person name="Gohl D.M."/>
            <person name="Silverstein K.A.T."/>
            <person name="Koren S."/>
            <person name="Bechman K.B."/>
            <person name="Herman A."/>
            <person name="Abrahante J.E."/>
            <person name="Garbe J."/>
        </authorList>
    </citation>
    <scope>NUCLEOTIDE SEQUENCE</scope>
    <source>
        <strain evidence="2">Duluth1</strain>
        <tissue evidence="2">Whole animal</tissue>
    </source>
</reference>
<keyword evidence="3" id="KW-1185">Reference proteome</keyword>
<evidence type="ECO:0000313" key="2">
    <source>
        <dbReference type="EMBL" id="KAH3834532.1"/>
    </source>
</evidence>
<comment type="caution">
    <text evidence="2">The sequence shown here is derived from an EMBL/GenBank/DDBJ whole genome shotgun (WGS) entry which is preliminary data.</text>
</comment>
<proteinExistence type="predicted"/>
<dbReference type="EMBL" id="JAIWYP010000004">
    <property type="protein sequence ID" value="KAH3834532.1"/>
    <property type="molecule type" value="Genomic_DNA"/>
</dbReference>
<sequence>MPPKKLDEVEVERKISEILGNNARQTTTNDQHDQHVDGGHQSIPHEGPQTTKTGPRIEVLKSYYDTSKHMRFNVVLVMKHTATDEYWTLFFAAINHLFECNEGMFETNCECFVIYTPVRRRRGISA</sequence>
<dbReference type="AlphaFoldDB" id="A0A9D4K7H2"/>